<sequence>MNRKIYAIIALAIGLFTSCNDFNELNDDPKSSVNVPPNTLFLAGQKNLVDLYTTINWTSSPFRVLSQTWTQTSYVNEAQYQFVNNNAPGGWWNRIYTTALVNLAEAKGLYAGENTSEAVRKNKELITDILEVYAYSLLVNTYGDIPYSEALNREIPFPKYDDAKTVTYDLLARLDTDINGLNISAGSFGSVDQIYEGNVTLWKKFAASLKLKLSLLIADVDASTASAKAQEAIVAGVFTSNNDNAKFRYISGVVANSNPIWQDMVNGNSAVYYAPSALFVNTLATFNDPRLSILFDPDPSGGYSGAVPGEGGDNQNLSKFSRFWLAADAPGVLLDYAEVAFLLAEAAERDISTGNSAEYYYKAAVTASIIDFGATEADATEYLTQSQVDYNQTGVDWRQKIGTQKWLAFANRNWDSWTEIRRLGHPDLDVLSLPVNAISKLPLRFYYPPEEQNSNSAHWKEAVSKLSGEGDVVSAKLFWQR</sequence>
<dbReference type="SUPFAM" id="SSF48452">
    <property type="entry name" value="TPR-like"/>
    <property type="match status" value="1"/>
</dbReference>
<proteinExistence type="predicted"/>
<evidence type="ECO:0000313" key="1">
    <source>
        <dbReference type="EMBL" id="KAA6329112.1"/>
    </source>
</evidence>
<dbReference type="AlphaFoldDB" id="A0A5J4R5Y7"/>
<protein>
    <recommendedName>
        <fullName evidence="2">SusD/RagB family nutrient-binding outer membrane lipoprotein</fullName>
    </recommendedName>
</protein>
<dbReference type="EMBL" id="SNRY01001700">
    <property type="protein sequence ID" value="KAA6329112.1"/>
    <property type="molecule type" value="Genomic_DNA"/>
</dbReference>
<gene>
    <name evidence="1" type="ORF">EZS27_022050</name>
</gene>
<dbReference type="InterPro" id="IPR011990">
    <property type="entry name" value="TPR-like_helical_dom_sf"/>
</dbReference>
<name>A0A5J4R5Y7_9ZZZZ</name>
<dbReference type="PROSITE" id="PS51257">
    <property type="entry name" value="PROKAR_LIPOPROTEIN"/>
    <property type="match status" value="1"/>
</dbReference>
<dbReference type="InterPro" id="IPR041662">
    <property type="entry name" value="SusD-like_2"/>
</dbReference>
<dbReference type="Pfam" id="PF12771">
    <property type="entry name" value="SusD-like_2"/>
    <property type="match status" value="1"/>
</dbReference>
<organism evidence="1">
    <name type="scientific">termite gut metagenome</name>
    <dbReference type="NCBI Taxonomy" id="433724"/>
    <lineage>
        <taxon>unclassified sequences</taxon>
        <taxon>metagenomes</taxon>
        <taxon>organismal metagenomes</taxon>
    </lineage>
</organism>
<dbReference type="Gene3D" id="1.25.40.390">
    <property type="match status" value="1"/>
</dbReference>
<accession>A0A5J4R5Y7</accession>
<reference evidence="1" key="1">
    <citation type="submission" date="2019-03" db="EMBL/GenBank/DDBJ databases">
        <title>Single cell metagenomics reveals metabolic interactions within the superorganism composed of flagellate Streblomastix strix and complex community of Bacteroidetes bacteria on its surface.</title>
        <authorList>
            <person name="Treitli S.C."/>
            <person name="Kolisko M."/>
            <person name="Husnik F."/>
            <person name="Keeling P."/>
            <person name="Hampl V."/>
        </authorList>
    </citation>
    <scope>NUCLEOTIDE SEQUENCE</scope>
    <source>
        <strain evidence="1">STM</strain>
    </source>
</reference>
<comment type="caution">
    <text evidence="1">The sequence shown here is derived from an EMBL/GenBank/DDBJ whole genome shotgun (WGS) entry which is preliminary data.</text>
</comment>
<evidence type="ECO:0008006" key="2">
    <source>
        <dbReference type="Google" id="ProtNLM"/>
    </source>
</evidence>